<proteinExistence type="predicted"/>
<dbReference type="Proteomes" id="UP000317374">
    <property type="component" value="Unassembled WGS sequence"/>
</dbReference>
<protein>
    <submittedName>
        <fullName evidence="1">Uncharacterized protein</fullName>
    </submittedName>
</protein>
<gene>
    <name evidence="1" type="ORF">SB6422_01086</name>
</gene>
<evidence type="ECO:0000313" key="2">
    <source>
        <dbReference type="Proteomes" id="UP000317374"/>
    </source>
</evidence>
<sequence>MPPGDLAGLPDLNKSPTRHGTLLATIKTRSLNTRLIVNLLPVIIFPLCHNPLVCNFASLLVDIRQHCIQNNQDIVMKEHPDKHIRAAIDYALTRGWIFIAGGKSAHCFGRLMCGTTRHREHMMSIWSTPAVPINHARQIIRMVDRCQVPLSAQINHKKD</sequence>
<name>A0A564IYQ6_9ENTR</name>
<evidence type="ECO:0000313" key="1">
    <source>
        <dbReference type="EMBL" id="VUS50720.1"/>
    </source>
</evidence>
<accession>A0A564IYQ6</accession>
<organism evidence="1 2">
    <name type="scientific">Klebsiella huaxiensis</name>
    <dbReference type="NCBI Taxonomy" id="2153354"/>
    <lineage>
        <taxon>Bacteria</taxon>
        <taxon>Pseudomonadati</taxon>
        <taxon>Pseudomonadota</taxon>
        <taxon>Gammaproteobacteria</taxon>
        <taxon>Enterobacterales</taxon>
        <taxon>Enterobacteriaceae</taxon>
        <taxon>Klebsiella/Raoultella group</taxon>
        <taxon>Klebsiella</taxon>
    </lineage>
</organism>
<dbReference type="AlphaFoldDB" id="A0A564IYQ6"/>
<reference evidence="1 2" key="1">
    <citation type="submission" date="2019-07" db="EMBL/GenBank/DDBJ databases">
        <authorList>
            <person name="Brisse S."/>
            <person name="Rodrigues C."/>
            <person name="Thorpe H."/>
        </authorList>
    </citation>
    <scope>NUCLEOTIDE SEQUENCE [LARGE SCALE GENOMIC DNA]</scope>
    <source>
        <strain evidence="1">SB6422</strain>
    </source>
</reference>
<dbReference type="EMBL" id="CABGGW010000012">
    <property type="protein sequence ID" value="VUS50720.1"/>
    <property type="molecule type" value="Genomic_DNA"/>
</dbReference>